<evidence type="ECO:0000313" key="4">
    <source>
        <dbReference type="Proteomes" id="UP000708576"/>
    </source>
</evidence>
<proteinExistence type="predicted"/>
<dbReference type="Pfam" id="PF00534">
    <property type="entry name" value="Glycos_transf_1"/>
    <property type="match status" value="1"/>
</dbReference>
<dbReference type="Proteomes" id="UP000708576">
    <property type="component" value="Unassembled WGS sequence"/>
</dbReference>
<dbReference type="PANTHER" id="PTHR46401:SF2">
    <property type="entry name" value="GLYCOSYLTRANSFERASE WBBK-RELATED"/>
    <property type="match status" value="1"/>
</dbReference>
<comment type="caution">
    <text evidence="3">The sequence shown here is derived from an EMBL/GenBank/DDBJ whole genome shotgun (WGS) entry which is preliminary data.</text>
</comment>
<dbReference type="InterPro" id="IPR001296">
    <property type="entry name" value="Glyco_trans_1"/>
</dbReference>
<evidence type="ECO:0000313" key="3">
    <source>
        <dbReference type="EMBL" id="MBS2098742.1"/>
    </source>
</evidence>
<feature type="domain" description="Glycosyl transferase family 1" evidence="2">
    <location>
        <begin position="208"/>
        <end position="370"/>
    </location>
</feature>
<organism evidence="3 4">
    <name type="scientific">Carboxylicivirga linearis</name>
    <dbReference type="NCBI Taxonomy" id="1628157"/>
    <lineage>
        <taxon>Bacteria</taxon>
        <taxon>Pseudomonadati</taxon>
        <taxon>Bacteroidota</taxon>
        <taxon>Bacteroidia</taxon>
        <taxon>Marinilabiliales</taxon>
        <taxon>Marinilabiliaceae</taxon>
        <taxon>Carboxylicivirga</taxon>
    </lineage>
</organism>
<dbReference type="PANTHER" id="PTHR46401">
    <property type="entry name" value="GLYCOSYLTRANSFERASE WBBK-RELATED"/>
    <property type="match status" value="1"/>
</dbReference>
<protein>
    <submittedName>
        <fullName evidence="3">Glycosyltransferase family 4 protein</fullName>
    </submittedName>
</protein>
<dbReference type="Gene3D" id="3.40.50.2000">
    <property type="entry name" value="Glycogen Phosphorylase B"/>
    <property type="match status" value="2"/>
</dbReference>
<keyword evidence="4" id="KW-1185">Reference proteome</keyword>
<gene>
    <name evidence="3" type="ORF">KEM10_10665</name>
</gene>
<dbReference type="SUPFAM" id="SSF53756">
    <property type="entry name" value="UDP-Glycosyltransferase/glycogen phosphorylase"/>
    <property type="match status" value="1"/>
</dbReference>
<accession>A0ABS5JV41</accession>
<dbReference type="CDD" id="cd03801">
    <property type="entry name" value="GT4_PimA-like"/>
    <property type="match status" value="1"/>
</dbReference>
<dbReference type="RefSeq" id="WP_212215984.1">
    <property type="nucleotide sequence ID" value="NZ_JAGUCO010000006.1"/>
</dbReference>
<sequence>MKKIKIVHIEDRFHPEMGYQLNFTAKFHSQKFEMHIITADSLALFGQNLSKDALKEKDRLFEEEHNVTIHRLPVLYEKKQGYNLLLKGVVAKIDQLAPDVLFIHALESYTGLHLLNKRSFYKKYMVCTDTHTLLNQFNNSLPERIYFSFHKKTLIKKLRKYNTPVFYTANENKNILIEKYGLAPSQVFPYLIGTDSNLFYPNKESGIELRKKLAIPEGNKVIIYAGKFNKPKSPHLVIDALKYLKGLSSKITLVMVGGKTEPYYSNHFLKIEEFVSYQIIIKDAIKVSELNSYYNMADLAVFPKENTLSALDVQLCKLPVVMEADNTNTERLQAGGLMYTKNDVSDLANKMEQLISNDEYRMQLGNSGYEFISANFTYQSIIKEMEQTIENHLS</sequence>
<reference evidence="3 4" key="1">
    <citation type="journal article" date="2015" name="Int. J. Syst. Evol. Microbiol.">
        <title>Carboxylicivirga linearis sp. nov., isolated from a sea cucumber culture pond.</title>
        <authorList>
            <person name="Wang F.Q."/>
            <person name="Zhou Y.X."/>
            <person name="Lin X.Z."/>
            <person name="Chen G.J."/>
            <person name="Du Z.J."/>
        </authorList>
    </citation>
    <scope>NUCLEOTIDE SEQUENCE [LARGE SCALE GENOMIC DNA]</scope>
    <source>
        <strain evidence="3 4">FB218</strain>
    </source>
</reference>
<dbReference type="EMBL" id="JAGUCO010000006">
    <property type="protein sequence ID" value="MBS2098742.1"/>
    <property type="molecule type" value="Genomic_DNA"/>
</dbReference>
<keyword evidence="1" id="KW-0808">Transferase</keyword>
<name>A0ABS5JV41_9BACT</name>
<evidence type="ECO:0000259" key="2">
    <source>
        <dbReference type="Pfam" id="PF00534"/>
    </source>
</evidence>
<evidence type="ECO:0000256" key="1">
    <source>
        <dbReference type="ARBA" id="ARBA00022679"/>
    </source>
</evidence>